<proteinExistence type="inferred from homology"/>
<feature type="transmembrane region" description="Helical" evidence="12">
    <location>
        <begin position="631"/>
        <end position="653"/>
    </location>
</feature>
<evidence type="ECO:0000256" key="2">
    <source>
        <dbReference type="ARBA" id="ARBA00006415"/>
    </source>
</evidence>
<dbReference type="PANTHER" id="PTHR14043">
    <property type="entry name" value="CCAAT DISPLACEMENT PROTEIN-RELATED"/>
    <property type="match status" value="1"/>
</dbReference>
<comment type="similarity">
    <text evidence="2">Belongs to the CASP family.</text>
</comment>
<reference evidence="15 16" key="1">
    <citation type="submission" date="2019-01" db="EMBL/GenBank/DDBJ databases">
        <title>Draft Genome Sequencing of Zygosaccharomyces mellis Ca-7.</title>
        <authorList>
            <person name="Shiwa Y."/>
            <person name="Kanesaki Y."/>
            <person name="Ishige T."/>
            <person name="Mura K."/>
            <person name="Hori T."/>
            <person name="Tamura T."/>
        </authorList>
    </citation>
    <scope>NUCLEOTIDE SEQUENCE [LARGE SCALE GENOMIC DNA]</scope>
    <source>
        <strain evidence="15 16">Ca-7</strain>
    </source>
</reference>
<name>A0A4C2EAF9_9SACH</name>
<evidence type="ECO:0000313" key="16">
    <source>
        <dbReference type="Proteomes" id="UP000301737"/>
    </source>
</evidence>
<dbReference type="InterPro" id="IPR012955">
    <property type="entry name" value="CASP_C"/>
</dbReference>
<keyword evidence="6 12" id="KW-1133">Transmembrane helix</keyword>
<evidence type="ECO:0000313" key="15">
    <source>
        <dbReference type="EMBL" id="GCE99048.1"/>
    </source>
</evidence>
<evidence type="ECO:0000256" key="10">
    <source>
        <dbReference type="SAM" id="Coils"/>
    </source>
</evidence>
<gene>
    <name evidence="15" type="ORF">ZYGM_004231</name>
</gene>
<evidence type="ECO:0000256" key="4">
    <source>
        <dbReference type="ARBA" id="ARBA00022448"/>
    </source>
</evidence>
<evidence type="ECO:0000256" key="11">
    <source>
        <dbReference type="SAM" id="MobiDB-lite"/>
    </source>
</evidence>
<feature type="coiled-coil region" evidence="10">
    <location>
        <begin position="387"/>
        <end position="445"/>
    </location>
</feature>
<dbReference type="GO" id="GO:0006891">
    <property type="term" value="P:intra-Golgi vesicle-mediated transport"/>
    <property type="evidence" value="ECO:0007669"/>
    <property type="project" value="InterPro"/>
</dbReference>
<feature type="domain" description="CASP C-terminal" evidence="13">
    <location>
        <begin position="410"/>
        <end position="652"/>
    </location>
</feature>
<evidence type="ECO:0000259" key="13">
    <source>
        <dbReference type="Pfam" id="PF08172"/>
    </source>
</evidence>
<feature type="domain" description="Cux N-terminal" evidence="14">
    <location>
        <begin position="5"/>
        <end position="113"/>
    </location>
</feature>
<comment type="caution">
    <text evidence="15">The sequence shown here is derived from an EMBL/GenBank/DDBJ whole genome shotgun (WGS) entry which is preliminary data.</text>
</comment>
<evidence type="ECO:0000256" key="7">
    <source>
        <dbReference type="ARBA" id="ARBA00023034"/>
    </source>
</evidence>
<evidence type="ECO:0000256" key="12">
    <source>
        <dbReference type="SAM" id="Phobius"/>
    </source>
</evidence>
<dbReference type="AlphaFoldDB" id="A0A4C2EAF9"/>
<keyword evidence="8 10" id="KW-0175">Coiled coil</keyword>
<dbReference type="OrthoDB" id="10257567at2759"/>
<evidence type="ECO:0000256" key="6">
    <source>
        <dbReference type="ARBA" id="ARBA00022989"/>
    </source>
</evidence>
<dbReference type="InterPro" id="IPR057476">
    <property type="entry name" value="Cux_N"/>
</dbReference>
<dbReference type="GO" id="GO:0000139">
    <property type="term" value="C:Golgi membrane"/>
    <property type="evidence" value="ECO:0007669"/>
    <property type="project" value="UniProtKB-SubCell"/>
</dbReference>
<evidence type="ECO:0000256" key="5">
    <source>
        <dbReference type="ARBA" id="ARBA00022692"/>
    </source>
</evidence>
<organism evidence="15 16">
    <name type="scientific">Zygosaccharomyces mellis</name>
    <dbReference type="NCBI Taxonomy" id="42258"/>
    <lineage>
        <taxon>Eukaryota</taxon>
        <taxon>Fungi</taxon>
        <taxon>Dikarya</taxon>
        <taxon>Ascomycota</taxon>
        <taxon>Saccharomycotina</taxon>
        <taxon>Saccharomycetes</taxon>
        <taxon>Saccharomycetales</taxon>
        <taxon>Saccharomycetaceae</taxon>
        <taxon>Zygosaccharomyces</taxon>
    </lineage>
</organism>
<feature type="region of interest" description="Disordered" evidence="11">
    <location>
        <begin position="359"/>
        <end position="381"/>
    </location>
</feature>
<dbReference type="PANTHER" id="PTHR14043:SF2">
    <property type="entry name" value="HOMEOBOX PROTEIN CUT"/>
    <property type="match status" value="1"/>
</dbReference>
<protein>
    <recommendedName>
        <fullName evidence="3">Protein CASP</fullName>
    </recommendedName>
</protein>
<keyword evidence="9 12" id="KW-0472">Membrane</keyword>
<evidence type="ECO:0000256" key="1">
    <source>
        <dbReference type="ARBA" id="ARBA00004409"/>
    </source>
</evidence>
<dbReference type="EMBL" id="BIMX01000007">
    <property type="protein sequence ID" value="GCE99048.1"/>
    <property type="molecule type" value="Genomic_DNA"/>
</dbReference>
<feature type="coiled-coil region" evidence="10">
    <location>
        <begin position="55"/>
        <end position="89"/>
    </location>
</feature>
<dbReference type="Pfam" id="PF25398">
    <property type="entry name" value="CUX1_N"/>
    <property type="match status" value="1"/>
</dbReference>
<keyword evidence="7" id="KW-0333">Golgi apparatus</keyword>
<evidence type="ECO:0000256" key="8">
    <source>
        <dbReference type="ARBA" id="ARBA00023054"/>
    </source>
</evidence>
<evidence type="ECO:0000256" key="3">
    <source>
        <dbReference type="ARBA" id="ARBA00018691"/>
    </source>
</evidence>
<evidence type="ECO:0000256" key="9">
    <source>
        <dbReference type="ARBA" id="ARBA00023136"/>
    </source>
</evidence>
<feature type="coiled-coil region" evidence="10">
    <location>
        <begin position="513"/>
        <end position="547"/>
    </location>
</feature>
<feature type="coiled-coil region" evidence="10">
    <location>
        <begin position="120"/>
        <end position="160"/>
    </location>
</feature>
<dbReference type="Pfam" id="PF08172">
    <property type="entry name" value="CASP_C"/>
    <property type="match status" value="1"/>
</dbReference>
<accession>A0A4C2EAF9</accession>
<evidence type="ECO:0000259" key="14">
    <source>
        <dbReference type="Pfam" id="PF25398"/>
    </source>
</evidence>
<dbReference type="Proteomes" id="UP000301737">
    <property type="component" value="Unassembled WGS sequence"/>
</dbReference>
<keyword evidence="16" id="KW-1185">Reference proteome</keyword>
<sequence>MDSSIYSHAFDLWSKADLAGLQKRLDKDVIAIKDKETQSLESRKQLATETKKFKKLESEEKLGNINRIIKQYQQEIDNLTQRSKFSEVVLLEIYAKLSEAPDPKPLLQHSLEKLSKVDDSKELKEKVDTLEDKLAKYADYENLKSRLLDLEQKSAVTTAKRLSAKEQEVNSTWNERQRNWNQRETDLSKQLESLTSSNKALESKISKQVEFGGDDDDEENKVDIAVESKNYTDSSEYNLLAQELESSHSRVLQLEKRNEELNGLLAKATSTAEQESQWQSKETKIKYLESENALLSASSERERSSQAKLQAELEERLRSLQAEATYYKSEISNIRMKLDNYADYNKLKEELSALKRIEFGADDENNEPSGDNSNTHDKVESSLISANRKLQANLADLRVKCSNYEKTVNNLETNLNHLQNKATELEQLNNKLELDLEKIEEVDANFNDSNSMISGMTRQVKSRTVSQNPGNGKLSPTTSIVGIPEEGEVSSTTNNSTILPIITKQRDRFRNKNVELEKQLRQSGVERNKLKTEIAKLKTDNNKLYERIRYLTSYNQTSANDMTNVSSSGASSLVDAEAQYSRSYEDSLNPLNSFKKKEMEYYRKNKLSVWEKLFSSFAKVILANKKTRMAFLLYCVGSHALVFMMSIYVINLSSKTNPGFGMMQPPTQPAVAPANLMANGGAALGNPAVGAGAGAGAKVGAGAGMGDGMARDVQI</sequence>
<comment type="subcellular location">
    <subcellularLocation>
        <location evidence="1">Golgi apparatus membrane</location>
        <topology evidence="1">Single-pass type IV membrane protein</topology>
    </subcellularLocation>
</comment>
<feature type="coiled-coil region" evidence="10">
    <location>
        <begin position="303"/>
        <end position="330"/>
    </location>
</feature>
<keyword evidence="4" id="KW-0813">Transport</keyword>
<keyword evidence="5 12" id="KW-0812">Transmembrane</keyword>